<feature type="compositionally biased region" description="Pro residues" evidence="1">
    <location>
        <begin position="54"/>
        <end position="63"/>
    </location>
</feature>
<evidence type="ECO:0000256" key="2">
    <source>
        <dbReference type="SAM" id="Phobius"/>
    </source>
</evidence>
<sequence length="313" mass="34704">MTDVCQVVIQDEGLQPVIQGHKSVAGQRLAGLHPVLPELTAGVGAMRVAVAAPPCLPPLPAPPARRRQDTGERPQHTQDAAVPAAGHTGGGGDATSRRRGSGRRKEGGDSHLRVRRSQNGDFPAGGGLVQVERVKGVVTSGVLWLFWFFLTIAGIVPFYTKIHQEEYNSSLFMFALYYIYFALVLTQLVLHSFADRLGRHGYQFLGQKPSPEVLASFPSRLVFWWINSLVVRAYRHGLTQDDLFDLHPRDQSARVVPEFQAAWERELQRADKRNRYRMYNTGVTATCSEGVTGVTDTRLFVSPHTDRATHRVA</sequence>
<keyword evidence="2" id="KW-0472">Membrane</keyword>
<feature type="region of interest" description="Disordered" evidence="1">
    <location>
        <begin position="53"/>
        <end position="119"/>
    </location>
</feature>
<proteinExistence type="predicted"/>
<keyword evidence="2" id="KW-0812">Transmembrane</keyword>
<feature type="compositionally biased region" description="Basic and acidic residues" evidence="1">
    <location>
        <begin position="66"/>
        <end position="76"/>
    </location>
</feature>
<dbReference type="STRING" id="400727.A0A2T7P202"/>
<feature type="compositionally biased region" description="Basic and acidic residues" evidence="1">
    <location>
        <begin position="103"/>
        <end position="112"/>
    </location>
</feature>
<gene>
    <name evidence="3" type="ORF">C0Q70_12611</name>
</gene>
<dbReference type="OrthoDB" id="6500128at2759"/>
<accession>A0A2T7P202</accession>
<evidence type="ECO:0000313" key="4">
    <source>
        <dbReference type="Proteomes" id="UP000245119"/>
    </source>
</evidence>
<protein>
    <submittedName>
        <fullName evidence="3">Uncharacterized protein</fullName>
    </submittedName>
</protein>
<organism evidence="3 4">
    <name type="scientific">Pomacea canaliculata</name>
    <name type="common">Golden apple snail</name>
    <dbReference type="NCBI Taxonomy" id="400727"/>
    <lineage>
        <taxon>Eukaryota</taxon>
        <taxon>Metazoa</taxon>
        <taxon>Spiralia</taxon>
        <taxon>Lophotrochozoa</taxon>
        <taxon>Mollusca</taxon>
        <taxon>Gastropoda</taxon>
        <taxon>Caenogastropoda</taxon>
        <taxon>Architaenioglossa</taxon>
        <taxon>Ampullarioidea</taxon>
        <taxon>Ampullariidae</taxon>
        <taxon>Pomacea</taxon>
    </lineage>
</organism>
<keyword evidence="4" id="KW-1185">Reference proteome</keyword>
<feature type="transmembrane region" description="Helical" evidence="2">
    <location>
        <begin position="171"/>
        <end position="190"/>
    </location>
</feature>
<evidence type="ECO:0000256" key="1">
    <source>
        <dbReference type="SAM" id="MobiDB-lite"/>
    </source>
</evidence>
<evidence type="ECO:0000313" key="3">
    <source>
        <dbReference type="EMBL" id="PVD27452.1"/>
    </source>
</evidence>
<feature type="transmembrane region" description="Helical" evidence="2">
    <location>
        <begin position="142"/>
        <end position="159"/>
    </location>
</feature>
<comment type="caution">
    <text evidence="3">The sequence shown here is derived from an EMBL/GenBank/DDBJ whole genome shotgun (WGS) entry which is preliminary data.</text>
</comment>
<keyword evidence="2" id="KW-1133">Transmembrane helix</keyword>
<dbReference type="EMBL" id="PZQS01000007">
    <property type="protein sequence ID" value="PVD27452.1"/>
    <property type="molecule type" value="Genomic_DNA"/>
</dbReference>
<dbReference type="AlphaFoldDB" id="A0A2T7P202"/>
<dbReference type="Proteomes" id="UP000245119">
    <property type="component" value="Linkage Group LG7"/>
</dbReference>
<reference evidence="3 4" key="1">
    <citation type="submission" date="2018-04" db="EMBL/GenBank/DDBJ databases">
        <title>The genome of golden apple snail Pomacea canaliculata provides insight into stress tolerance and invasive adaptation.</title>
        <authorList>
            <person name="Liu C."/>
            <person name="Liu B."/>
            <person name="Ren Y."/>
            <person name="Zhang Y."/>
            <person name="Wang H."/>
            <person name="Li S."/>
            <person name="Jiang F."/>
            <person name="Yin L."/>
            <person name="Zhang G."/>
            <person name="Qian W."/>
            <person name="Fan W."/>
        </authorList>
    </citation>
    <scope>NUCLEOTIDE SEQUENCE [LARGE SCALE GENOMIC DNA]</scope>
    <source>
        <strain evidence="3">SZHN2017</strain>
        <tissue evidence="3">Muscle</tissue>
    </source>
</reference>
<name>A0A2T7P202_POMCA</name>